<proteinExistence type="predicted"/>
<evidence type="ECO:0000313" key="2">
    <source>
        <dbReference type="Proteomes" id="UP000799539"/>
    </source>
</evidence>
<gene>
    <name evidence="1" type="ORF">CERZMDRAFT_102608</name>
</gene>
<reference evidence="1" key="1">
    <citation type="journal article" date="2020" name="Stud. Mycol.">
        <title>101 Dothideomycetes genomes: a test case for predicting lifestyles and emergence of pathogens.</title>
        <authorList>
            <person name="Haridas S."/>
            <person name="Albert R."/>
            <person name="Binder M."/>
            <person name="Bloem J."/>
            <person name="Labutti K."/>
            <person name="Salamov A."/>
            <person name="Andreopoulos B."/>
            <person name="Baker S."/>
            <person name="Barry K."/>
            <person name="Bills G."/>
            <person name="Bluhm B."/>
            <person name="Cannon C."/>
            <person name="Castanera R."/>
            <person name="Culley D."/>
            <person name="Daum C."/>
            <person name="Ezra D."/>
            <person name="Gonzalez J."/>
            <person name="Henrissat B."/>
            <person name="Kuo A."/>
            <person name="Liang C."/>
            <person name="Lipzen A."/>
            <person name="Lutzoni F."/>
            <person name="Magnuson J."/>
            <person name="Mondo S."/>
            <person name="Nolan M."/>
            <person name="Ohm R."/>
            <person name="Pangilinan J."/>
            <person name="Park H.-J."/>
            <person name="Ramirez L."/>
            <person name="Alfaro M."/>
            <person name="Sun H."/>
            <person name="Tritt A."/>
            <person name="Yoshinaga Y."/>
            <person name="Zwiers L.-H."/>
            <person name="Turgeon B."/>
            <person name="Goodwin S."/>
            <person name="Spatafora J."/>
            <person name="Crous P."/>
            <person name="Grigoriev I."/>
        </authorList>
    </citation>
    <scope>NUCLEOTIDE SEQUENCE</scope>
    <source>
        <strain evidence="1">SCOH1-5</strain>
    </source>
</reference>
<name>A0A6A6F067_9PEZI</name>
<evidence type="ECO:0000313" key="1">
    <source>
        <dbReference type="EMBL" id="KAF2207106.1"/>
    </source>
</evidence>
<dbReference type="EMBL" id="ML992706">
    <property type="protein sequence ID" value="KAF2207106.1"/>
    <property type="molecule type" value="Genomic_DNA"/>
</dbReference>
<dbReference type="Proteomes" id="UP000799539">
    <property type="component" value="Unassembled WGS sequence"/>
</dbReference>
<organism evidence="1 2">
    <name type="scientific">Cercospora zeae-maydis SCOH1-5</name>
    <dbReference type="NCBI Taxonomy" id="717836"/>
    <lineage>
        <taxon>Eukaryota</taxon>
        <taxon>Fungi</taxon>
        <taxon>Dikarya</taxon>
        <taxon>Ascomycota</taxon>
        <taxon>Pezizomycotina</taxon>
        <taxon>Dothideomycetes</taxon>
        <taxon>Dothideomycetidae</taxon>
        <taxon>Mycosphaerellales</taxon>
        <taxon>Mycosphaerellaceae</taxon>
        <taxon>Cercospora</taxon>
    </lineage>
</organism>
<keyword evidence="2" id="KW-1185">Reference proteome</keyword>
<accession>A0A6A6F067</accession>
<sequence>MGLYSKRQDDQPISSTPLATIFWRKTGVIPPSIVHTEPFELSPEPSRFTMRFPKEAYFVHHLSPSFNMCRADWNFTIATVPEDNDAGDKYERWHSSRGVLSLRLSSAVIAGFFTLANPLSESTCTTGTRGIKVFIFA</sequence>
<dbReference type="AlphaFoldDB" id="A0A6A6F067"/>
<protein>
    <submittedName>
        <fullName evidence="1">Uncharacterized protein</fullName>
    </submittedName>
</protein>